<protein>
    <submittedName>
        <fullName evidence="1">Uncharacterized protein</fullName>
    </submittedName>
</protein>
<dbReference type="Proteomes" id="UP001432146">
    <property type="component" value="Unassembled WGS sequence"/>
</dbReference>
<dbReference type="EMBL" id="JAWNGG020000082">
    <property type="protein sequence ID" value="KAK9303114.1"/>
    <property type="molecule type" value="Genomic_DNA"/>
</dbReference>
<accession>A0AAW0ZZL9</accession>
<dbReference type="AlphaFoldDB" id="A0AAW0ZZL9"/>
<comment type="caution">
    <text evidence="1">The sequence shown here is derived from an EMBL/GenBank/DDBJ whole genome shotgun (WGS) entry which is preliminary data.</text>
</comment>
<keyword evidence="2" id="KW-1185">Reference proteome</keyword>
<evidence type="ECO:0000313" key="1">
    <source>
        <dbReference type="EMBL" id="KAK9303114.1"/>
    </source>
</evidence>
<reference evidence="1 2" key="1">
    <citation type="submission" date="2024-05" db="EMBL/GenBank/DDBJ databases">
        <title>The nuclear and mitochondrial genome assemblies of Tetragonisca angustula (Apidae: Meliponini), a tiny yet remarkable pollinator in the Neotropics.</title>
        <authorList>
            <person name="Ferrari R."/>
            <person name="Ricardo P.C."/>
            <person name="Dias F.C."/>
            <person name="Araujo N.S."/>
            <person name="Soares D.O."/>
            <person name="Zhou Q.-S."/>
            <person name="Zhu C.-D."/>
            <person name="Coutinho L."/>
            <person name="Airas M.C."/>
            <person name="Batista T.M."/>
        </authorList>
    </citation>
    <scope>NUCLEOTIDE SEQUENCE [LARGE SCALE GENOMIC DNA]</scope>
    <source>
        <strain evidence="1">ASF017062</strain>
        <tissue evidence="1">Abdomen</tissue>
    </source>
</reference>
<sequence>MVAKLAGVTVAVVNSSFRGTLDTIEEYAKVTSKEVPNFDKVSCTMNEPDPCLPLILPPRYRLRDLILGDYAFNDDGER</sequence>
<name>A0AAW0ZZL9_9HYME</name>
<evidence type="ECO:0000313" key="2">
    <source>
        <dbReference type="Proteomes" id="UP001432146"/>
    </source>
</evidence>
<gene>
    <name evidence="1" type="ORF">QLX08_005076</name>
</gene>
<proteinExistence type="predicted"/>
<organism evidence="1 2">
    <name type="scientific">Tetragonisca angustula</name>
    <dbReference type="NCBI Taxonomy" id="166442"/>
    <lineage>
        <taxon>Eukaryota</taxon>
        <taxon>Metazoa</taxon>
        <taxon>Ecdysozoa</taxon>
        <taxon>Arthropoda</taxon>
        <taxon>Hexapoda</taxon>
        <taxon>Insecta</taxon>
        <taxon>Pterygota</taxon>
        <taxon>Neoptera</taxon>
        <taxon>Endopterygota</taxon>
        <taxon>Hymenoptera</taxon>
        <taxon>Apocrita</taxon>
        <taxon>Aculeata</taxon>
        <taxon>Apoidea</taxon>
        <taxon>Anthophila</taxon>
        <taxon>Apidae</taxon>
        <taxon>Tetragonisca</taxon>
    </lineage>
</organism>